<evidence type="ECO:0008006" key="3">
    <source>
        <dbReference type="Google" id="ProtNLM"/>
    </source>
</evidence>
<accession>A0A8J7RM33</accession>
<dbReference type="Proteomes" id="UP000673975">
    <property type="component" value="Unassembled WGS sequence"/>
</dbReference>
<organism evidence="1 2">
    <name type="scientific">Natronogracilivirga saccharolytica</name>
    <dbReference type="NCBI Taxonomy" id="2812953"/>
    <lineage>
        <taxon>Bacteria</taxon>
        <taxon>Pseudomonadati</taxon>
        <taxon>Balneolota</taxon>
        <taxon>Balneolia</taxon>
        <taxon>Balneolales</taxon>
        <taxon>Cyclonatronaceae</taxon>
        <taxon>Natronogracilivirga</taxon>
    </lineage>
</organism>
<dbReference type="EMBL" id="JAFIDN010000005">
    <property type="protein sequence ID" value="MBP3192603.1"/>
    <property type="molecule type" value="Genomic_DNA"/>
</dbReference>
<proteinExistence type="predicted"/>
<keyword evidence="2" id="KW-1185">Reference proteome</keyword>
<dbReference type="RefSeq" id="WP_210511503.1">
    <property type="nucleotide sequence ID" value="NZ_JAFIDN010000005.1"/>
</dbReference>
<reference evidence="1" key="1">
    <citation type="submission" date="2021-02" db="EMBL/GenBank/DDBJ databases">
        <title>Natronogracilivirga saccharolytica gen. nov. sp. nov. a new anaerobic, haloalkiliphilic carbohydrate-fermenting bacterium from soda lake and proposing of Cyclonatronumiaceae fam. nov. in the phylum Balneolaeota.</title>
        <authorList>
            <person name="Zhilina T.N."/>
            <person name="Sorokin D.Y."/>
            <person name="Zavarzina D.G."/>
            <person name="Toshchakov S.V."/>
            <person name="Kublanov I.V."/>
        </authorList>
    </citation>
    <scope>NUCLEOTIDE SEQUENCE</scope>
    <source>
        <strain evidence="1">Z-1702</strain>
    </source>
</reference>
<protein>
    <recommendedName>
        <fullName evidence="3">AP2 domain-containing protein</fullName>
    </recommendedName>
</protein>
<evidence type="ECO:0000313" key="2">
    <source>
        <dbReference type="Proteomes" id="UP000673975"/>
    </source>
</evidence>
<sequence>MSDDLKNISRIDQPSKNTFGWFVRIRRDGKKISRFFSDGKFNGKDEALLSAKAFRDKNLKEWEGFAKNFDRAMHLGKKSNIGYPGISYCVKSKVRNGEMYEEHVFQVSYSPEKGIHKNKSFYIPKAKSKREFKKNYKAKLKLAIKFRDEQMIRIYGARYVNYKKKHKLDPKR</sequence>
<gene>
    <name evidence="1" type="ORF">NATSA_08000</name>
</gene>
<comment type="caution">
    <text evidence="1">The sequence shown here is derived from an EMBL/GenBank/DDBJ whole genome shotgun (WGS) entry which is preliminary data.</text>
</comment>
<evidence type="ECO:0000313" key="1">
    <source>
        <dbReference type="EMBL" id="MBP3192603.1"/>
    </source>
</evidence>
<dbReference type="AlphaFoldDB" id="A0A8J7RM33"/>
<name>A0A8J7RM33_9BACT</name>